<accession>A0A0F9K185</accession>
<protein>
    <submittedName>
        <fullName evidence="2">Uncharacterized protein</fullName>
    </submittedName>
</protein>
<organism evidence="2">
    <name type="scientific">marine sediment metagenome</name>
    <dbReference type="NCBI Taxonomy" id="412755"/>
    <lineage>
        <taxon>unclassified sequences</taxon>
        <taxon>metagenomes</taxon>
        <taxon>ecological metagenomes</taxon>
    </lineage>
</organism>
<sequence>MNIMIALAFAGSILLSGCAIKGWVDKDGVAHLKGYGAKGLERYPDGTIKSLTKHSPFEMPQIDKHSPFEMPQIDLD</sequence>
<gene>
    <name evidence="2" type="ORF">LCGC14_1759040</name>
</gene>
<evidence type="ECO:0000256" key="1">
    <source>
        <dbReference type="SAM" id="MobiDB-lite"/>
    </source>
</evidence>
<reference evidence="2" key="1">
    <citation type="journal article" date="2015" name="Nature">
        <title>Complex archaea that bridge the gap between prokaryotes and eukaryotes.</title>
        <authorList>
            <person name="Spang A."/>
            <person name="Saw J.H."/>
            <person name="Jorgensen S.L."/>
            <person name="Zaremba-Niedzwiedzka K."/>
            <person name="Martijn J."/>
            <person name="Lind A.E."/>
            <person name="van Eijk R."/>
            <person name="Schleper C."/>
            <person name="Guy L."/>
            <person name="Ettema T.J."/>
        </authorList>
    </citation>
    <scope>NUCLEOTIDE SEQUENCE</scope>
</reference>
<feature type="region of interest" description="Disordered" evidence="1">
    <location>
        <begin position="51"/>
        <end position="76"/>
    </location>
</feature>
<comment type="caution">
    <text evidence="2">The sequence shown here is derived from an EMBL/GenBank/DDBJ whole genome shotgun (WGS) entry which is preliminary data.</text>
</comment>
<evidence type="ECO:0000313" key="2">
    <source>
        <dbReference type="EMBL" id="KKM04948.1"/>
    </source>
</evidence>
<dbReference type="AlphaFoldDB" id="A0A0F9K185"/>
<name>A0A0F9K185_9ZZZZ</name>
<dbReference type="EMBL" id="LAZR01016335">
    <property type="protein sequence ID" value="KKM04948.1"/>
    <property type="molecule type" value="Genomic_DNA"/>
</dbReference>
<proteinExistence type="predicted"/>